<feature type="compositionally biased region" description="Basic and acidic residues" evidence="1">
    <location>
        <begin position="344"/>
        <end position="353"/>
    </location>
</feature>
<comment type="caution">
    <text evidence="2">The sequence shown here is derived from an EMBL/GenBank/DDBJ whole genome shotgun (WGS) entry which is preliminary data.</text>
</comment>
<organism evidence="2 3">
    <name type="scientific">Plakobranchus ocellatus</name>
    <dbReference type="NCBI Taxonomy" id="259542"/>
    <lineage>
        <taxon>Eukaryota</taxon>
        <taxon>Metazoa</taxon>
        <taxon>Spiralia</taxon>
        <taxon>Lophotrochozoa</taxon>
        <taxon>Mollusca</taxon>
        <taxon>Gastropoda</taxon>
        <taxon>Heterobranchia</taxon>
        <taxon>Euthyneura</taxon>
        <taxon>Panpulmonata</taxon>
        <taxon>Sacoglossa</taxon>
        <taxon>Placobranchoidea</taxon>
        <taxon>Plakobranchidae</taxon>
        <taxon>Plakobranchus</taxon>
    </lineage>
</organism>
<gene>
    <name evidence="2" type="ORF">PoB_005447800</name>
</gene>
<dbReference type="Proteomes" id="UP000735302">
    <property type="component" value="Unassembled WGS sequence"/>
</dbReference>
<feature type="region of interest" description="Disordered" evidence="1">
    <location>
        <begin position="329"/>
        <end position="354"/>
    </location>
</feature>
<reference evidence="2 3" key="1">
    <citation type="journal article" date="2021" name="Elife">
        <title>Chloroplast acquisition without the gene transfer in kleptoplastic sea slugs, Plakobranchus ocellatus.</title>
        <authorList>
            <person name="Maeda T."/>
            <person name="Takahashi S."/>
            <person name="Yoshida T."/>
            <person name="Shimamura S."/>
            <person name="Takaki Y."/>
            <person name="Nagai Y."/>
            <person name="Toyoda A."/>
            <person name="Suzuki Y."/>
            <person name="Arimoto A."/>
            <person name="Ishii H."/>
            <person name="Satoh N."/>
            <person name="Nishiyama T."/>
            <person name="Hasebe M."/>
            <person name="Maruyama T."/>
            <person name="Minagawa J."/>
            <person name="Obokata J."/>
            <person name="Shigenobu S."/>
        </authorList>
    </citation>
    <scope>NUCLEOTIDE SEQUENCE [LARGE SCALE GENOMIC DNA]</scope>
</reference>
<accession>A0AAV4CAG5</accession>
<keyword evidence="3" id="KW-1185">Reference proteome</keyword>
<evidence type="ECO:0000313" key="2">
    <source>
        <dbReference type="EMBL" id="GFO27973.1"/>
    </source>
</evidence>
<dbReference type="AlphaFoldDB" id="A0AAV4CAG5"/>
<name>A0AAV4CAG5_9GAST</name>
<dbReference type="EMBL" id="BLXT01005987">
    <property type="protein sequence ID" value="GFO27973.1"/>
    <property type="molecule type" value="Genomic_DNA"/>
</dbReference>
<evidence type="ECO:0000313" key="3">
    <source>
        <dbReference type="Proteomes" id="UP000735302"/>
    </source>
</evidence>
<evidence type="ECO:0008006" key="4">
    <source>
        <dbReference type="Google" id="ProtNLM"/>
    </source>
</evidence>
<protein>
    <recommendedName>
        <fullName evidence="4">Gustatory receptor</fullName>
    </recommendedName>
</protein>
<sequence length="467" mass="54208">MLAGLKISHCDVYVARRRAENLRREELRSKISQQYRDTEKVRRFHIQCKLQQQLLKQKQKEKQKEVIKNQQLLSHQQQSKQVNRNKIFNFRKATCEKRIISCAKLEATLDPTEVIVNPPYSQHPEASGKVRSLDSCSITKKIRDTQPGLCVNSLGDSQLNIYRYPKHIKTQRLFSSNSRIQPFTNSGNFNKPERLFPTLQTTEESYRYSNSTKQESTISSLDTTYTPLSYRLCDSFQLTYDFFKRIALTSKLNTASTSTRDGKPIRVNDFQKQTKAIKLDINEKQPHQRCCNKKSAEENKPQGPSVVRGSAFQCCTCGRVIVVKKRNKRETKATFKPQNSSNRTKPEQEERNRISSRCIEEEESIRQGFKMTAYQVFSWSCFLAASTLLYTAYRHGYLDSVIDYRTGPYKDFYILVGLYVVAKILWSALKEVWKLFETCDETFMEAEQWAGNVGNSWMCGLVTGRRI</sequence>
<evidence type="ECO:0000256" key="1">
    <source>
        <dbReference type="SAM" id="MobiDB-lite"/>
    </source>
</evidence>
<proteinExistence type="predicted"/>